<name>A0A1I1BAU2_9CLOT</name>
<dbReference type="GO" id="GO:0017000">
    <property type="term" value="P:antibiotic biosynthetic process"/>
    <property type="evidence" value="ECO:0007669"/>
    <property type="project" value="UniProtKB-KW"/>
</dbReference>
<dbReference type="GO" id="GO:0043041">
    <property type="term" value="P:amino acid activation for nonribosomal peptide biosynthetic process"/>
    <property type="evidence" value="ECO:0007669"/>
    <property type="project" value="TreeGrafter"/>
</dbReference>
<dbReference type="NCBIfam" id="TIGR01733">
    <property type="entry name" value="AA-adenyl-dom"/>
    <property type="match status" value="1"/>
</dbReference>
<comment type="similarity">
    <text evidence="2">Belongs to the ATP-dependent AMP-binding enzyme family.</text>
</comment>
<dbReference type="GO" id="GO:0005829">
    <property type="term" value="C:cytosol"/>
    <property type="evidence" value="ECO:0007669"/>
    <property type="project" value="TreeGrafter"/>
</dbReference>
<evidence type="ECO:0000256" key="1">
    <source>
        <dbReference type="ARBA" id="ARBA00001957"/>
    </source>
</evidence>
<reference evidence="7 8" key="1">
    <citation type="submission" date="2016-10" db="EMBL/GenBank/DDBJ databases">
        <authorList>
            <person name="de Groot N.N."/>
        </authorList>
    </citation>
    <scope>NUCLEOTIDE SEQUENCE [LARGE SCALE GENOMIC DNA]</scope>
    <source>
        <strain evidence="7 8">DSM 12271</strain>
    </source>
</reference>
<dbReference type="Gene3D" id="3.30.559.30">
    <property type="entry name" value="Nonribosomal peptide synthetase, condensation domain"/>
    <property type="match status" value="2"/>
</dbReference>
<dbReference type="InterPro" id="IPR009081">
    <property type="entry name" value="PP-bd_ACP"/>
</dbReference>
<evidence type="ECO:0000313" key="8">
    <source>
        <dbReference type="Proteomes" id="UP000198619"/>
    </source>
</evidence>
<protein>
    <submittedName>
        <fullName evidence="7">Amino acid adenylation domain-containing protein</fullName>
    </submittedName>
</protein>
<dbReference type="SUPFAM" id="SSF47336">
    <property type="entry name" value="ACP-like"/>
    <property type="match status" value="1"/>
</dbReference>
<dbReference type="FunFam" id="3.40.50.12780:FF:000012">
    <property type="entry name" value="Non-ribosomal peptide synthetase"/>
    <property type="match status" value="1"/>
</dbReference>
<dbReference type="FunFam" id="3.40.50.980:FF:000002">
    <property type="entry name" value="Enterobactin synthetase component F"/>
    <property type="match status" value="1"/>
</dbReference>
<feature type="non-terminal residue" evidence="7">
    <location>
        <position position="1"/>
    </location>
</feature>
<dbReference type="FunFam" id="3.40.50.980:FF:000001">
    <property type="entry name" value="Non-ribosomal peptide synthetase"/>
    <property type="match status" value="1"/>
</dbReference>
<gene>
    <name evidence="7" type="ORF">SAMN04488528_10851</name>
</gene>
<evidence type="ECO:0000313" key="7">
    <source>
        <dbReference type="EMBL" id="SFB47227.1"/>
    </source>
</evidence>
<dbReference type="Gene3D" id="1.10.1200.10">
    <property type="entry name" value="ACP-like"/>
    <property type="match status" value="1"/>
</dbReference>
<dbReference type="PROSITE" id="PS50075">
    <property type="entry name" value="CARRIER"/>
    <property type="match status" value="1"/>
</dbReference>
<dbReference type="Gene3D" id="3.30.559.10">
    <property type="entry name" value="Chloramphenicol acetyltransferase-like domain"/>
    <property type="match status" value="1"/>
</dbReference>
<dbReference type="RefSeq" id="WP_143087362.1">
    <property type="nucleotide sequence ID" value="NZ_FOKI01000085.1"/>
</dbReference>
<feature type="non-terminal residue" evidence="7">
    <location>
        <position position="1100"/>
    </location>
</feature>
<dbReference type="CDD" id="cd19531">
    <property type="entry name" value="LCL_NRPS-like"/>
    <property type="match status" value="1"/>
</dbReference>
<dbReference type="OrthoDB" id="51171at2"/>
<evidence type="ECO:0000259" key="6">
    <source>
        <dbReference type="PROSITE" id="PS50075"/>
    </source>
</evidence>
<dbReference type="GO" id="GO:0044550">
    <property type="term" value="P:secondary metabolite biosynthetic process"/>
    <property type="evidence" value="ECO:0007669"/>
    <property type="project" value="UniProtKB-ARBA"/>
</dbReference>
<dbReference type="PANTHER" id="PTHR45527">
    <property type="entry name" value="NONRIBOSOMAL PEPTIDE SYNTHETASE"/>
    <property type="match status" value="1"/>
</dbReference>
<accession>A0A1I1BAU2</accession>
<dbReference type="GO" id="GO:0031177">
    <property type="term" value="F:phosphopantetheine binding"/>
    <property type="evidence" value="ECO:0007669"/>
    <property type="project" value="TreeGrafter"/>
</dbReference>
<dbReference type="Proteomes" id="UP000198619">
    <property type="component" value="Unassembled WGS sequence"/>
</dbReference>
<keyword evidence="5" id="KW-0045">Antibiotic biosynthesis</keyword>
<keyword evidence="4" id="KW-0597">Phosphoprotein</keyword>
<dbReference type="InterPro" id="IPR000873">
    <property type="entry name" value="AMP-dep_synth/lig_dom"/>
</dbReference>
<keyword evidence="8" id="KW-1185">Reference proteome</keyword>
<dbReference type="EMBL" id="FOKI01000085">
    <property type="protein sequence ID" value="SFB47227.1"/>
    <property type="molecule type" value="Genomic_DNA"/>
</dbReference>
<comment type="cofactor">
    <cofactor evidence="1">
        <name>pantetheine 4'-phosphate</name>
        <dbReference type="ChEBI" id="CHEBI:47942"/>
    </cofactor>
</comment>
<sequence length="1100" mass="126927">EDNIAKFDLTLNAMFSDEKLSFSIQYCSKLFNKETIERLSNHYLTILDSILTNNEINITEIELLSEKEKNQLLNGFNDTKAEYPMDKTIQELFEEQVEKTSNNIAVVFKEEKLTYRELNEKANSLARVLRDKGVKGDSIIGIMVERSLEMIIGIMGILKSGGAYLPIDPNYPKERIEYMLKDSKSKILLSKNVVIENIEFDGETIDLCNIDLYNKNSSNLEKINNSNDLAYVIYTSGTTDKPKGVMVEHNNVVRLMFNNKMIFKFDHKDVWTMFHSYCFDFSVWEMYGAILYGGKLIIVPELVTKDFEEYLSLLKREKVTILNQTPTAFYNLMNIETDNEEKHLNLKYIILGGEALNPQMLYKWKQKYNETKIINMYGITETTVHVTYKEIGDQEIAKGISNIGCPIPTLTTYVMNNNLKLQPIGVQGELCVGGDGVARGYLNRKELTEKKFVMNPYVKNERIYRSGDLVRLLENGELEFLGRIDNQVKIRGFRIELGEIESKILQHEDVKEVAVVVIDSNDKSICSYIVSYKELNELNLRDYLKESLPEYMIPAYFVKLERMPITPNGKLDRRALPKPNLDERLTSYEAPRNALEETLVRVWSEILGIQKIGINDNFFELGGHSLKAMTLISKIHKETNKEVPLKELFKSPTIKGLSKFIEEAEESIYSKIEKVEEREYYEASSAQKRMYIIQGFDKESMAYNMPQVFEIQGSMDKVKIEDAFKKLVQRHEALRTYFEVIDGEIVQKIDKSYEFKLDQEVSNQSIEEIANDFVKPFDLGKAPLFRVQIVETQSKNYLLIDMHHIISDGVSISILINEFATIYNGEELEPLKLQYKDFAAWQNNFLKSEEMKKQEEYWINMFKDEIPVLNMPTDYERPAVQSFEGDSVSFEVDKNVALELKELTKKTGTTVHMVLLSAFNILLSKHNGQEDIVIGTPIAGRPHADLQNIMGMFVNTLALRNKPEGDKKYVDFLNEVKENSLKAYDNQSYQLETLIEKLDIVRDTSRNPLFDIMFNMVDTVTGVDIDLNNMLLIPCDSENNVAKFDLTLNVMASDEKLSFTIQYCSKLFKKETIERLSNHYIKVLETIINNNEIELDSIDL</sequence>
<dbReference type="InterPro" id="IPR010071">
    <property type="entry name" value="AA_adenyl_dom"/>
</dbReference>
<dbReference type="InterPro" id="IPR045851">
    <property type="entry name" value="AMP-bd_C_sf"/>
</dbReference>
<dbReference type="SUPFAM" id="SSF52777">
    <property type="entry name" value="CoA-dependent acyltransferases"/>
    <property type="match status" value="3"/>
</dbReference>
<dbReference type="InterPro" id="IPR036736">
    <property type="entry name" value="ACP-like_sf"/>
</dbReference>
<dbReference type="PROSITE" id="PS00012">
    <property type="entry name" value="PHOSPHOPANTETHEINE"/>
    <property type="match status" value="1"/>
</dbReference>
<dbReference type="STRING" id="84698.SAMN04488528_10851"/>
<dbReference type="FunFam" id="1.10.1200.10:FF:000005">
    <property type="entry name" value="Nonribosomal peptide synthetase 1"/>
    <property type="match status" value="1"/>
</dbReference>
<dbReference type="InterPro" id="IPR025110">
    <property type="entry name" value="AMP-bd_C"/>
</dbReference>
<dbReference type="InterPro" id="IPR023213">
    <property type="entry name" value="CAT-like_dom_sf"/>
</dbReference>
<keyword evidence="3" id="KW-0596">Phosphopantetheine</keyword>
<evidence type="ECO:0000256" key="2">
    <source>
        <dbReference type="ARBA" id="ARBA00006432"/>
    </source>
</evidence>
<dbReference type="Pfam" id="PF00668">
    <property type="entry name" value="Condensation"/>
    <property type="match status" value="2"/>
</dbReference>
<dbReference type="SUPFAM" id="SSF56801">
    <property type="entry name" value="Acetyl-CoA synthetase-like"/>
    <property type="match status" value="1"/>
</dbReference>
<dbReference type="FunFam" id="3.30.300.30:FF:000010">
    <property type="entry name" value="Enterobactin synthetase component F"/>
    <property type="match status" value="1"/>
</dbReference>
<dbReference type="Gene3D" id="3.30.300.30">
    <property type="match status" value="1"/>
</dbReference>
<evidence type="ECO:0000256" key="4">
    <source>
        <dbReference type="ARBA" id="ARBA00022553"/>
    </source>
</evidence>
<dbReference type="Gene3D" id="3.40.50.980">
    <property type="match status" value="2"/>
</dbReference>
<dbReference type="InterPro" id="IPR006162">
    <property type="entry name" value="Ppantetheine_attach_site"/>
</dbReference>
<dbReference type="PANTHER" id="PTHR45527:SF14">
    <property type="entry name" value="PLIPASTATIN SYNTHASE SUBUNIT B"/>
    <property type="match status" value="1"/>
</dbReference>
<organism evidence="7 8">
    <name type="scientific">Clostridium frigidicarnis</name>
    <dbReference type="NCBI Taxonomy" id="84698"/>
    <lineage>
        <taxon>Bacteria</taxon>
        <taxon>Bacillati</taxon>
        <taxon>Bacillota</taxon>
        <taxon>Clostridia</taxon>
        <taxon>Eubacteriales</taxon>
        <taxon>Clostridiaceae</taxon>
        <taxon>Clostridium</taxon>
    </lineage>
</organism>
<dbReference type="Pfam" id="PF00501">
    <property type="entry name" value="AMP-binding"/>
    <property type="match status" value="1"/>
</dbReference>
<proteinExistence type="inferred from homology"/>
<evidence type="ECO:0000256" key="5">
    <source>
        <dbReference type="ARBA" id="ARBA00023194"/>
    </source>
</evidence>
<evidence type="ECO:0000256" key="3">
    <source>
        <dbReference type="ARBA" id="ARBA00022450"/>
    </source>
</evidence>
<dbReference type="GO" id="GO:0003824">
    <property type="term" value="F:catalytic activity"/>
    <property type="evidence" value="ECO:0007669"/>
    <property type="project" value="InterPro"/>
</dbReference>
<dbReference type="AlphaFoldDB" id="A0A1I1BAU2"/>
<dbReference type="Pfam" id="PF13193">
    <property type="entry name" value="AMP-binding_C"/>
    <property type="match status" value="1"/>
</dbReference>
<dbReference type="Gene3D" id="2.30.38.10">
    <property type="entry name" value="Luciferase, Domain 3"/>
    <property type="match status" value="1"/>
</dbReference>
<dbReference type="InterPro" id="IPR001242">
    <property type="entry name" value="Condensation_dom"/>
</dbReference>
<dbReference type="GO" id="GO:0008610">
    <property type="term" value="P:lipid biosynthetic process"/>
    <property type="evidence" value="ECO:0007669"/>
    <property type="project" value="UniProtKB-ARBA"/>
</dbReference>
<feature type="domain" description="Carrier" evidence="6">
    <location>
        <begin position="590"/>
        <end position="665"/>
    </location>
</feature>
<dbReference type="Pfam" id="PF00550">
    <property type="entry name" value="PP-binding"/>
    <property type="match status" value="1"/>
</dbReference>